<evidence type="ECO:0000313" key="1">
    <source>
        <dbReference type="EMBL" id="MFC7199876.1"/>
    </source>
</evidence>
<evidence type="ECO:0008006" key="3">
    <source>
        <dbReference type="Google" id="ProtNLM"/>
    </source>
</evidence>
<dbReference type="RefSeq" id="WP_279529799.1">
    <property type="nucleotide sequence ID" value="NZ_CP122312.1"/>
</dbReference>
<dbReference type="Proteomes" id="UP001596447">
    <property type="component" value="Unassembled WGS sequence"/>
</dbReference>
<gene>
    <name evidence="1" type="ORF">ACFQJ9_10735</name>
</gene>
<protein>
    <recommendedName>
        <fullName evidence="3">Chemotaxis protein CheX</fullName>
    </recommendedName>
</protein>
<name>A0ABD5Z3X6_9EURY</name>
<comment type="caution">
    <text evidence="1">The sequence shown here is derived from an EMBL/GenBank/DDBJ whole genome shotgun (WGS) entry which is preliminary data.</text>
</comment>
<proteinExistence type="predicted"/>
<keyword evidence="2" id="KW-1185">Reference proteome</keyword>
<sequence>MTLEFEASDRLLAAAEEWGNRQMKETDEALESKVEQALLEIENLVSGATEVDFEIEGATVRHHPSDDLEAFLEAQTEDTELSPSELLAKHVDLFATVFLDNYGDDVERPPNAPPVE</sequence>
<dbReference type="AlphaFoldDB" id="A0ABD5Z3X6"/>
<dbReference type="EMBL" id="JBHTAR010000011">
    <property type="protein sequence ID" value="MFC7199876.1"/>
    <property type="molecule type" value="Genomic_DNA"/>
</dbReference>
<accession>A0ABD5Z3X6</accession>
<reference evidence="1 2" key="1">
    <citation type="journal article" date="2019" name="Int. J. Syst. Evol. Microbiol.">
        <title>The Global Catalogue of Microorganisms (GCM) 10K type strain sequencing project: providing services to taxonomists for standard genome sequencing and annotation.</title>
        <authorList>
            <consortium name="The Broad Institute Genomics Platform"/>
            <consortium name="The Broad Institute Genome Sequencing Center for Infectious Disease"/>
            <person name="Wu L."/>
            <person name="Ma J."/>
        </authorList>
    </citation>
    <scope>NUCLEOTIDE SEQUENCE [LARGE SCALE GENOMIC DNA]</scope>
    <source>
        <strain evidence="1 2">XZGYJ-43</strain>
    </source>
</reference>
<evidence type="ECO:0000313" key="2">
    <source>
        <dbReference type="Proteomes" id="UP001596447"/>
    </source>
</evidence>
<organism evidence="1 2">
    <name type="scientific">Halospeciosus flavus</name>
    <dbReference type="NCBI Taxonomy" id="3032283"/>
    <lineage>
        <taxon>Archaea</taxon>
        <taxon>Methanobacteriati</taxon>
        <taxon>Methanobacteriota</taxon>
        <taxon>Stenosarchaea group</taxon>
        <taxon>Halobacteria</taxon>
        <taxon>Halobacteriales</taxon>
        <taxon>Halobacteriaceae</taxon>
        <taxon>Halospeciosus</taxon>
    </lineage>
</organism>